<proteinExistence type="predicted"/>
<name>A0A1Y2JTN5_BRAJP</name>
<dbReference type="RefSeq" id="WP_085399443.1">
    <property type="nucleotide sequence ID" value="NZ_NAFL01000223.1"/>
</dbReference>
<protein>
    <recommendedName>
        <fullName evidence="1">YjiS-like domain-containing protein</fullName>
    </recommendedName>
</protein>
<evidence type="ECO:0000313" key="2">
    <source>
        <dbReference type="EMBL" id="OSJ35104.1"/>
    </source>
</evidence>
<gene>
    <name evidence="2" type="ORF">BSZ19_10000</name>
</gene>
<dbReference type="AlphaFoldDB" id="A0A1Y2JTN5"/>
<feature type="domain" description="YjiS-like" evidence="1">
    <location>
        <begin position="28"/>
        <end position="62"/>
    </location>
</feature>
<dbReference type="EMBL" id="NAFL01000223">
    <property type="protein sequence ID" value="OSJ35104.1"/>
    <property type="molecule type" value="Genomic_DNA"/>
</dbReference>
<organism evidence="2 3">
    <name type="scientific">Bradyrhizobium japonicum</name>
    <dbReference type="NCBI Taxonomy" id="375"/>
    <lineage>
        <taxon>Bacteria</taxon>
        <taxon>Pseudomonadati</taxon>
        <taxon>Pseudomonadota</taxon>
        <taxon>Alphaproteobacteria</taxon>
        <taxon>Hyphomicrobiales</taxon>
        <taxon>Nitrobacteraceae</taxon>
        <taxon>Bradyrhizobium</taxon>
    </lineage>
</organism>
<comment type="caution">
    <text evidence="2">The sequence shown here is derived from an EMBL/GenBank/DDBJ whole genome shotgun (WGS) entry which is preliminary data.</text>
</comment>
<dbReference type="Pfam" id="PF06568">
    <property type="entry name" value="YjiS-like"/>
    <property type="match status" value="1"/>
</dbReference>
<evidence type="ECO:0000313" key="3">
    <source>
        <dbReference type="Proteomes" id="UP000193335"/>
    </source>
</evidence>
<accession>A0A1Y2JTN5</accession>
<dbReference type="InterPro" id="IPR009506">
    <property type="entry name" value="YjiS-like"/>
</dbReference>
<dbReference type="Proteomes" id="UP000193335">
    <property type="component" value="Unassembled WGS sequence"/>
</dbReference>
<reference evidence="2 3" key="1">
    <citation type="submission" date="2017-03" db="EMBL/GenBank/DDBJ databases">
        <title>Whole genome sequences of fourteen strains of Bradyrhizobium canariense and one strain of Bradyrhizobium japonicum isolated from Lupinus (Papilionoideae: Genisteae) species in Algeria.</title>
        <authorList>
            <person name="Crovadore J."/>
            <person name="Chekireb D."/>
            <person name="Brachmann A."/>
            <person name="Chablais R."/>
            <person name="Cochard B."/>
            <person name="Lefort F."/>
        </authorList>
    </citation>
    <scope>NUCLEOTIDE SEQUENCE [LARGE SCALE GENOMIC DNA]</scope>
    <source>
        <strain evidence="2 3">UBMA197</strain>
    </source>
</reference>
<sequence>MSMIYQTTGLVQTADSQRRNVSVFKNCWNAFQEWRKWERLRRDLCHLSDQELKDIGITYGEIDYVASNRHTDPRGIRSVG</sequence>
<evidence type="ECO:0000259" key="1">
    <source>
        <dbReference type="Pfam" id="PF06568"/>
    </source>
</evidence>